<dbReference type="InterPro" id="IPR036864">
    <property type="entry name" value="Zn2-C6_fun-type_DNA-bd_sf"/>
</dbReference>
<accession>A0A1B8B3E1</accession>
<dbReference type="CDD" id="cd00067">
    <property type="entry name" value="GAL4"/>
    <property type="match status" value="1"/>
</dbReference>
<dbReference type="GO" id="GO:0000981">
    <property type="term" value="F:DNA-binding transcription factor activity, RNA polymerase II-specific"/>
    <property type="evidence" value="ECO:0007669"/>
    <property type="project" value="InterPro"/>
</dbReference>
<protein>
    <recommendedName>
        <fullName evidence="3">Zn(2)-C6 fungal-type domain-containing protein</fullName>
    </recommendedName>
</protein>
<feature type="domain" description="Zn(2)-C6 fungal-type" evidence="3">
    <location>
        <begin position="10"/>
        <end position="38"/>
    </location>
</feature>
<evidence type="ECO:0000313" key="5">
    <source>
        <dbReference type="Proteomes" id="UP000091967"/>
    </source>
</evidence>
<dbReference type="PROSITE" id="PS50048">
    <property type="entry name" value="ZN2_CY6_FUNGAL_2"/>
    <property type="match status" value="1"/>
</dbReference>
<evidence type="ECO:0000259" key="3">
    <source>
        <dbReference type="PROSITE" id="PS50048"/>
    </source>
</evidence>
<dbReference type="Pfam" id="PF00172">
    <property type="entry name" value="Zn_clus"/>
    <property type="match status" value="1"/>
</dbReference>
<comment type="caution">
    <text evidence="4">The sequence shown here is derived from an EMBL/GenBank/DDBJ whole genome shotgun (WGS) entry which is preliminary data.</text>
</comment>
<dbReference type="PANTHER" id="PTHR38791:SF13">
    <property type="entry name" value="ZN(2)-C6 FUNGAL-TYPE DOMAIN-CONTAINING PROTEIN"/>
    <property type="match status" value="1"/>
</dbReference>
<dbReference type="PANTHER" id="PTHR38791">
    <property type="entry name" value="ZN(II)2CYS6 TRANSCRIPTION FACTOR (EUROFUNG)-RELATED-RELATED"/>
    <property type="match status" value="1"/>
</dbReference>
<dbReference type="EMBL" id="LYXU01000001">
    <property type="protein sequence ID" value="OBS27240.1"/>
    <property type="molecule type" value="Genomic_DNA"/>
</dbReference>
<keyword evidence="5" id="KW-1185">Reference proteome</keyword>
<dbReference type="STRING" id="36050.A0A1B8B3E1"/>
<evidence type="ECO:0000256" key="1">
    <source>
        <dbReference type="ARBA" id="ARBA00023242"/>
    </source>
</evidence>
<feature type="compositionally biased region" description="Basic residues" evidence="2">
    <location>
        <begin position="57"/>
        <end position="66"/>
    </location>
</feature>
<dbReference type="InterPro" id="IPR001138">
    <property type="entry name" value="Zn2Cys6_DnaBD"/>
</dbReference>
<dbReference type="GO" id="GO:0008270">
    <property type="term" value="F:zinc ion binding"/>
    <property type="evidence" value="ECO:0007669"/>
    <property type="project" value="InterPro"/>
</dbReference>
<organism evidence="4 5">
    <name type="scientific">Fusarium poae</name>
    <dbReference type="NCBI Taxonomy" id="36050"/>
    <lineage>
        <taxon>Eukaryota</taxon>
        <taxon>Fungi</taxon>
        <taxon>Dikarya</taxon>
        <taxon>Ascomycota</taxon>
        <taxon>Pezizomycotina</taxon>
        <taxon>Sordariomycetes</taxon>
        <taxon>Hypocreomycetidae</taxon>
        <taxon>Hypocreales</taxon>
        <taxon>Nectriaceae</taxon>
        <taxon>Fusarium</taxon>
    </lineage>
</organism>
<name>A0A1B8B3E1_FUSPO</name>
<reference evidence="4 5" key="1">
    <citation type="submission" date="2016-06" db="EMBL/GenBank/DDBJ databases">
        <title>Living apart together: crosstalk between the core and supernumerary genomes in a fungal plant pathogen.</title>
        <authorList>
            <person name="Vanheule A."/>
            <person name="Audenaert K."/>
            <person name="Warris S."/>
            <person name="Van De Geest H."/>
            <person name="Schijlen E."/>
            <person name="Hofte M."/>
            <person name="De Saeger S."/>
            <person name="Haesaert G."/>
            <person name="Waalwijk C."/>
            <person name="Van Der Lee T."/>
        </authorList>
    </citation>
    <scope>NUCLEOTIDE SEQUENCE [LARGE SCALE GENOMIC DNA]</scope>
    <source>
        <strain evidence="4 5">2516</strain>
    </source>
</reference>
<evidence type="ECO:0000313" key="4">
    <source>
        <dbReference type="EMBL" id="OBS27240.1"/>
    </source>
</evidence>
<dbReference type="AlphaFoldDB" id="A0A1B8B3E1"/>
<evidence type="ECO:0000256" key="2">
    <source>
        <dbReference type="SAM" id="MobiDB-lite"/>
    </source>
</evidence>
<proteinExistence type="predicted"/>
<feature type="region of interest" description="Disordered" evidence="2">
    <location>
        <begin position="49"/>
        <end position="102"/>
    </location>
</feature>
<dbReference type="InterPro" id="IPR053175">
    <property type="entry name" value="DHMBA_Reg_Transcription_Factor"/>
</dbReference>
<dbReference type="SUPFAM" id="SSF57701">
    <property type="entry name" value="Zn2/Cys6 DNA-binding domain"/>
    <property type="match status" value="1"/>
</dbReference>
<gene>
    <name evidence="4" type="ORF">FPOA_01182</name>
</gene>
<dbReference type="Proteomes" id="UP000091967">
    <property type="component" value="Unassembled WGS sequence"/>
</dbReference>
<dbReference type="Gene3D" id="4.10.240.10">
    <property type="entry name" value="Zn(2)-C6 fungal-type DNA-binding domain"/>
    <property type="match status" value="1"/>
</dbReference>
<dbReference type="SMART" id="SM00066">
    <property type="entry name" value="GAL4"/>
    <property type="match status" value="1"/>
</dbReference>
<keyword evidence="1" id="KW-0539">Nucleus</keyword>
<dbReference type="OMA" id="YHYIDEV"/>
<sequence length="622" mass="69800">MPNTGKPSKDCHLCRSRRVKCDLGRPSCQRCIKYGKECPGYRDEQELVFRNANPSSIKKRKKRTQPKTHGESVMSFDNPSSSSSSSSGDSITPRTITEDDHALSPAAPSILDLVEYTETGGSLIIPQSLNEHWTSHSIPILLNVYYTLDFLHDTYKKSGPQGPLLWATHLFARTYITNLRYPTAIDNGSVEQTDKELGTYLGKTLSSVSAALKTPDGPMRDDVLATVWILTNYELLMGSINRVSPQSPWHLHTNGLYSILKQRGAASLREGGNRMGFWPAYNMVQVRCLLTTLECPPESKEWFEAIKETIHPGEGLAVEVGEYICKMAHVQKRMLDIVRARDFDAAAAEYYDLVAMIFKAEDHFTTFDANYHYIDEVFNPYLRNMLNSARVKGYHVILTFANFLSHHSATPVPPDELKVLRAHCVWRVRDGAKDVMEAVQRHLDPASFRNNPSPRTVFDALKLIWPLTAVYLVPSTLSEQSEAAGVALQFIGSELGVRQGLKVNRGESKLPPEAEVPSKLVEDEAFDPLPQSRGIIRMPRFVRIPGSTLFEARPVRPTPASHRNTDGFKIRLRSESETRSLISATSNTILINTNARLLSYLWHLVWQKLITLVKRVEGGPGN</sequence>